<evidence type="ECO:0000313" key="1">
    <source>
        <dbReference type="EMBL" id="PJI85370.1"/>
    </source>
</evidence>
<keyword evidence="2" id="KW-1185">Reference proteome</keyword>
<comment type="caution">
    <text evidence="1">The sequence shown here is derived from an EMBL/GenBank/DDBJ whole genome shotgun (WGS) entry which is preliminary data.</text>
</comment>
<evidence type="ECO:0000313" key="2">
    <source>
        <dbReference type="Proteomes" id="UP000228531"/>
    </source>
</evidence>
<proteinExistence type="predicted"/>
<protein>
    <submittedName>
        <fullName evidence="1">Uncharacterized protein</fullName>
    </submittedName>
</protein>
<accession>A0A2M8W395</accession>
<dbReference type="Proteomes" id="UP000228531">
    <property type="component" value="Unassembled WGS sequence"/>
</dbReference>
<dbReference type="EMBL" id="PGTY01000003">
    <property type="protein sequence ID" value="PJI85370.1"/>
    <property type="molecule type" value="Genomic_DNA"/>
</dbReference>
<name>A0A2M8W395_9RHOB</name>
<organism evidence="1 2">
    <name type="scientific">Yoonia maricola</name>
    <dbReference type="NCBI Taxonomy" id="420999"/>
    <lineage>
        <taxon>Bacteria</taxon>
        <taxon>Pseudomonadati</taxon>
        <taxon>Pseudomonadota</taxon>
        <taxon>Alphaproteobacteria</taxon>
        <taxon>Rhodobacterales</taxon>
        <taxon>Paracoccaceae</taxon>
        <taxon>Yoonia</taxon>
    </lineage>
</organism>
<reference evidence="1 2" key="1">
    <citation type="submission" date="2017-11" db="EMBL/GenBank/DDBJ databases">
        <title>Genomic Encyclopedia of Archaeal and Bacterial Type Strains, Phase II (KMG-II): From Individual Species to Whole Genera.</title>
        <authorList>
            <person name="Goeker M."/>
        </authorList>
    </citation>
    <scope>NUCLEOTIDE SEQUENCE [LARGE SCALE GENOMIC DNA]</scope>
    <source>
        <strain evidence="1 2">DSM 29128</strain>
    </source>
</reference>
<gene>
    <name evidence="1" type="ORF">BC777_3372</name>
</gene>
<sequence length="33" mass="3817">MKTLKQIIMRLRRKAALTPEQAEILATIKFPCC</sequence>
<dbReference type="AlphaFoldDB" id="A0A2M8W395"/>